<dbReference type="EMBL" id="BAABIL010000214">
    <property type="protein sequence ID" value="GAA4976143.1"/>
    <property type="molecule type" value="Genomic_DNA"/>
</dbReference>
<dbReference type="Proteomes" id="UP001501195">
    <property type="component" value="Unassembled WGS sequence"/>
</dbReference>
<dbReference type="Gene3D" id="3.40.710.10">
    <property type="entry name" value="DD-peptidase/beta-lactamase superfamily"/>
    <property type="match status" value="1"/>
</dbReference>
<proteinExistence type="predicted"/>
<evidence type="ECO:0000313" key="2">
    <source>
        <dbReference type="EMBL" id="GAA4976143.1"/>
    </source>
</evidence>
<organism evidence="2 3">
    <name type="scientific">Kineococcus glutinatus</name>
    <dbReference type="NCBI Taxonomy" id="1070872"/>
    <lineage>
        <taxon>Bacteria</taxon>
        <taxon>Bacillati</taxon>
        <taxon>Actinomycetota</taxon>
        <taxon>Actinomycetes</taxon>
        <taxon>Kineosporiales</taxon>
        <taxon>Kineosporiaceae</taxon>
        <taxon>Kineococcus</taxon>
    </lineage>
</organism>
<name>A0ABP9HQW6_9ACTN</name>
<dbReference type="SUPFAM" id="SSF56601">
    <property type="entry name" value="beta-lactamase/transpeptidase-like"/>
    <property type="match status" value="1"/>
</dbReference>
<dbReference type="GO" id="GO:0016787">
    <property type="term" value="F:hydrolase activity"/>
    <property type="evidence" value="ECO:0007669"/>
    <property type="project" value="UniProtKB-KW"/>
</dbReference>
<accession>A0ABP9HQW6</accession>
<dbReference type="InterPro" id="IPR050491">
    <property type="entry name" value="AmpC-like"/>
</dbReference>
<dbReference type="Pfam" id="PF00144">
    <property type="entry name" value="Beta-lactamase"/>
    <property type="match status" value="1"/>
</dbReference>
<gene>
    <name evidence="2" type="ORF">GCM10023225_16460</name>
</gene>
<keyword evidence="2" id="KW-0378">Hydrolase</keyword>
<feature type="domain" description="Beta-lactamase-related" evidence="1">
    <location>
        <begin position="26"/>
        <end position="340"/>
    </location>
</feature>
<dbReference type="InterPro" id="IPR012338">
    <property type="entry name" value="Beta-lactam/transpept-like"/>
</dbReference>
<keyword evidence="3" id="KW-1185">Reference proteome</keyword>
<evidence type="ECO:0000313" key="3">
    <source>
        <dbReference type="Proteomes" id="UP001501195"/>
    </source>
</evidence>
<dbReference type="PANTHER" id="PTHR46825:SF9">
    <property type="entry name" value="BETA-LACTAMASE-RELATED DOMAIN-CONTAINING PROTEIN"/>
    <property type="match status" value="1"/>
</dbReference>
<dbReference type="PANTHER" id="PTHR46825">
    <property type="entry name" value="D-ALANYL-D-ALANINE-CARBOXYPEPTIDASE/ENDOPEPTIDASE AMPH"/>
    <property type="match status" value="1"/>
</dbReference>
<dbReference type="RefSeq" id="WP_345711972.1">
    <property type="nucleotide sequence ID" value="NZ_BAABIL010000214.1"/>
</dbReference>
<evidence type="ECO:0000259" key="1">
    <source>
        <dbReference type="Pfam" id="PF00144"/>
    </source>
</evidence>
<sequence>MTPAPALTPDLVTAAARCADGWIALRRRTGRVPGVQTAVLFADRVVSSGAHGLADVERGAPLTGQHLFRIASHSKTFTATALLQLAEQGRLRLDDPLSTHLPWTVQAGPQLARATLRELLSHGAGLVRDGHDGGFWQLRAPFPDAGGLRAIAADSAAVLPRGERFKYSNIAYGLLGLVVEAAGGRPYAEVVTTRILQPLGLRDTACEYDPDRAGDYATGYSALSYADTRIPIEHVDTRALAAATGFGSTATDVVRWAAAHFLGDERLLDDDSKRLAQREEWVVDPDEADGRGYGLGFAVERIGDRRLVGHGGGYPGHITKTLFDPVARLAVAVATNCIDGPAAEMAAGTVKLVDLFARHAAGTGDDPQLERFTGRFASLWGVLDVVRCGGALLALDPAQADPTAHVVELAVDVSSGVEALRVVRDGGYGSHGELWPVTFGADGSVVELRGPSAMTMRPVEEVTAEVARLDRVRARTS</sequence>
<protein>
    <submittedName>
        <fullName evidence="2">Serine hydrolase domain-containing protein</fullName>
    </submittedName>
</protein>
<reference evidence="3" key="1">
    <citation type="journal article" date="2019" name="Int. J. Syst. Evol. Microbiol.">
        <title>The Global Catalogue of Microorganisms (GCM) 10K type strain sequencing project: providing services to taxonomists for standard genome sequencing and annotation.</title>
        <authorList>
            <consortium name="The Broad Institute Genomics Platform"/>
            <consortium name="The Broad Institute Genome Sequencing Center for Infectious Disease"/>
            <person name="Wu L."/>
            <person name="Ma J."/>
        </authorList>
    </citation>
    <scope>NUCLEOTIDE SEQUENCE [LARGE SCALE GENOMIC DNA]</scope>
    <source>
        <strain evidence="3">JCM 18126</strain>
    </source>
</reference>
<dbReference type="InterPro" id="IPR001466">
    <property type="entry name" value="Beta-lactam-related"/>
</dbReference>
<comment type="caution">
    <text evidence="2">The sequence shown here is derived from an EMBL/GenBank/DDBJ whole genome shotgun (WGS) entry which is preliminary data.</text>
</comment>